<dbReference type="PRINTS" id="PR00625">
    <property type="entry name" value="JDOMAIN"/>
</dbReference>
<dbReference type="Pfam" id="PF11875">
    <property type="entry name" value="DnaJ-like_C11_C"/>
    <property type="match status" value="1"/>
</dbReference>
<dbReference type="GO" id="GO:0016020">
    <property type="term" value="C:membrane"/>
    <property type="evidence" value="ECO:0007669"/>
    <property type="project" value="UniProtKB-SubCell"/>
</dbReference>
<sequence length="772" mass="84343">MPPPPRATVEEIEDEDDPYAPYRPGQSGSGRSSHPSSASSNASSASSSSTNASSSSSSSSSRPSTSTSQSAPRPHYGADQTASSIYDQSPSAGTQGTFPREGGDEEPLFGGRPFRDSHDPSSSTTASTDPSRATDKEYLYALLNLPTDATPDAIKDSYRSLAVVLHPDKHQDPSRKHAAESRFREVQRAYEILSDPEKRTIYDYFGEEGLKSSWSVAVRGRSPHEMAAEFEREKRRKEAADAESLVKSKGDFTAHIDASALFAHPSRIPRKGMAQQQQRGGFGKEAVTSPAAGLVPPTAAFPRSITFADRVARVGCTQLVGKHGFETQITNRTSATFSGQMVSRNGLGGGNLVGTLKTHWSPRLFTDVTLSFLRPQIITTKGQYTLDTNSFFSWQGTLQTLMMPPSFNITYGQRLSSKSTLTGFTSIRSGTYNILGWGRDLGGAMVRREPAAVSVGLTKQIDEGKGWTTQMSISPVDQNISVDYATKLLGGVKVRTGFNIGTGSGLSAFTSAERRLTENVRLSLGLNCALPVGGVTLRVKLNRLGQKILLPITLSPEFRSDLVVLFSVIPAASYAALHYGYLEPRKHKRLKNRLGELRKQNHELISERRLAALEALEVLRDQAVKKATLELRKNGLVVLEAWYGRKDSFPPSQFLVRSTEEVQSEAEKIWAEEKVKSSSLNSSSSSSSGGDVVDWTKETFWDVKVPVQALVNKGQIIIPGNRSKSNLLGFHDPVMGEKKHLQIVYSFRGVVHMVVVEDWAELAMPMRIHQVS</sequence>
<evidence type="ECO:0000313" key="7">
    <source>
        <dbReference type="Proteomes" id="UP000324022"/>
    </source>
</evidence>
<keyword evidence="7" id="KW-1185">Reference proteome</keyword>
<dbReference type="EMBL" id="OOIN01000007">
    <property type="protein sequence ID" value="SPO24469.1"/>
    <property type="molecule type" value="Genomic_DNA"/>
</dbReference>
<dbReference type="PROSITE" id="PS50076">
    <property type="entry name" value="DNAJ_2"/>
    <property type="match status" value="1"/>
</dbReference>
<dbReference type="Gene3D" id="1.10.287.110">
    <property type="entry name" value="DnaJ domain"/>
    <property type="match status" value="1"/>
</dbReference>
<comment type="subcellular location">
    <subcellularLocation>
        <location evidence="1">Membrane</location>
    </subcellularLocation>
</comment>
<evidence type="ECO:0000313" key="6">
    <source>
        <dbReference type="EMBL" id="SPO24469.1"/>
    </source>
</evidence>
<protein>
    <recommendedName>
        <fullName evidence="5">J domain-containing protein</fullName>
    </recommendedName>
</protein>
<dbReference type="SMART" id="SM00271">
    <property type="entry name" value="DnaJ"/>
    <property type="match status" value="1"/>
</dbReference>
<dbReference type="InterPro" id="IPR001623">
    <property type="entry name" value="DnaJ_domain"/>
</dbReference>
<accession>A0A5C3E4W3</accession>
<dbReference type="PANTHER" id="PTHR44157:SF1">
    <property type="entry name" value="DNAJ HOMOLOG SUBFAMILY C MEMBER 11"/>
    <property type="match status" value="1"/>
</dbReference>
<evidence type="ECO:0000256" key="1">
    <source>
        <dbReference type="ARBA" id="ARBA00004370"/>
    </source>
</evidence>
<evidence type="ECO:0000256" key="2">
    <source>
        <dbReference type="ARBA" id="ARBA00023136"/>
    </source>
</evidence>
<feature type="compositionally biased region" description="Low complexity" evidence="4">
    <location>
        <begin position="120"/>
        <end position="131"/>
    </location>
</feature>
<reference evidence="6 7" key="1">
    <citation type="submission" date="2018-03" db="EMBL/GenBank/DDBJ databases">
        <authorList>
            <person name="Guldener U."/>
        </authorList>
    </citation>
    <scope>NUCLEOTIDE SEQUENCE [LARGE SCALE GENOMIC DNA]</scope>
    <source>
        <strain evidence="6 7">NBRC100155</strain>
    </source>
</reference>
<evidence type="ECO:0000259" key="5">
    <source>
        <dbReference type="PROSITE" id="PS50076"/>
    </source>
</evidence>
<feature type="compositionally biased region" description="Low complexity" evidence="4">
    <location>
        <begin position="24"/>
        <end position="74"/>
    </location>
</feature>
<dbReference type="InterPro" id="IPR055225">
    <property type="entry name" value="DNAJC11-like_beta-barrel"/>
</dbReference>
<dbReference type="Proteomes" id="UP000324022">
    <property type="component" value="Unassembled WGS sequence"/>
</dbReference>
<dbReference type="InterPro" id="IPR036869">
    <property type="entry name" value="J_dom_sf"/>
</dbReference>
<evidence type="ECO:0000256" key="4">
    <source>
        <dbReference type="SAM" id="MobiDB-lite"/>
    </source>
</evidence>
<feature type="region of interest" description="Disordered" evidence="4">
    <location>
        <begin position="1"/>
        <end position="133"/>
    </location>
</feature>
<dbReference type="CDD" id="cd06257">
    <property type="entry name" value="DnaJ"/>
    <property type="match status" value="1"/>
</dbReference>
<feature type="domain" description="J" evidence="5">
    <location>
        <begin position="138"/>
        <end position="206"/>
    </location>
</feature>
<dbReference type="GO" id="GO:0042407">
    <property type="term" value="P:cristae formation"/>
    <property type="evidence" value="ECO:0007669"/>
    <property type="project" value="TreeGrafter"/>
</dbReference>
<dbReference type="InterPro" id="IPR018253">
    <property type="entry name" value="DnaJ_domain_CS"/>
</dbReference>
<keyword evidence="3" id="KW-0143">Chaperone</keyword>
<evidence type="ECO:0000256" key="3">
    <source>
        <dbReference type="ARBA" id="ARBA00023186"/>
    </source>
</evidence>
<organism evidence="6 7">
    <name type="scientific">Ustilago trichophora</name>
    <dbReference type="NCBI Taxonomy" id="86804"/>
    <lineage>
        <taxon>Eukaryota</taxon>
        <taxon>Fungi</taxon>
        <taxon>Dikarya</taxon>
        <taxon>Basidiomycota</taxon>
        <taxon>Ustilaginomycotina</taxon>
        <taxon>Ustilaginomycetes</taxon>
        <taxon>Ustilaginales</taxon>
        <taxon>Ustilaginaceae</taxon>
        <taxon>Ustilago</taxon>
    </lineage>
</organism>
<dbReference type="InterPro" id="IPR024586">
    <property type="entry name" value="DnaJ-like_C11_C"/>
</dbReference>
<gene>
    <name evidence="6" type="ORF">UTRI_03737</name>
</gene>
<proteinExistence type="predicted"/>
<dbReference type="SUPFAM" id="SSF46565">
    <property type="entry name" value="Chaperone J-domain"/>
    <property type="match status" value="1"/>
</dbReference>
<dbReference type="PROSITE" id="PS00636">
    <property type="entry name" value="DNAJ_1"/>
    <property type="match status" value="1"/>
</dbReference>
<dbReference type="InterPro" id="IPR052243">
    <property type="entry name" value="Mito_inner_membrane_organizer"/>
</dbReference>
<dbReference type="GO" id="GO:0005739">
    <property type="term" value="C:mitochondrion"/>
    <property type="evidence" value="ECO:0007669"/>
    <property type="project" value="GOC"/>
</dbReference>
<keyword evidence="2" id="KW-0472">Membrane</keyword>
<dbReference type="AlphaFoldDB" id="A0A5C3E4W3"/>
<feature type="compositionally biased region" description="Polar residues" evidence="4">
    <location>
        <begin position="80"/>
        <end position="97"/>
    </location>
</feature>
<dbReference type="OrthoDB" id="10250354at2759"/>
<name>A0A5C3E4W3_9BASI</name>
<dbReference type="Pfam" id="PF00226">
    <property type="entry name" value="DnaJ"/>
    <property type="match status" value="1"/>
</dbReference>
<dbReference type="Pfam" id="PF22774">
    <property type="entry name" value="DNAJC11_beta-barrel"/>
    <property type="match status" value="1"/>
</dbReference>
<dbReference type="PANTHER" id="PTHR44157">
    <property type="entry name" value="DNAJ HOMOLOG SUBFAMILY C MEMBER 11"/>
    <property type="match status" value="1"/>
</dbReference>